<accession>A0AAD4P0V9</accession>
<evidence type="ECO:0000259" key="2">
    <source>
        <dbReference type="PROSITE" id="PS00028"/>
    </source>
</evidence>
<name>A0AAD4P0V9_PERFH</name>
<feature type="compositionally biased region" description="Polar residues" evidence="1">
    <location>
        <begin position="830"/>
        <end position="839"/>
    </location>
</feature>
<sequence length="1021" mass="109163">MDGHDHKTTATSAGHEGHEVHLCHRCGWPFPNPHPSAKHRRAHKKVCGTIEGYKSIHSEHHGDHLAVSDDDHASDDDEHHTPSPNIIKKNAESSGRVVEKSPKSEEDVFSDAVTDFSDSGISPKLEERFESVGEFGKSLEQKSVEGDLYGSGVLKVEEATDTTEKSNYVRSEEISEPGPLANGNNQPGNVIPITDTAAKMVSVGLINDSLPEHGVGGSVQGEMIREQEADIQVQDHGSASVPLDLEEGIVLDQTIAARENQDELCDKLVSEVAKHDPSPPSESLQNVDASEGINSVVHSAERSTFTESVEVSLVDETHQSVGAFVGVKEDSHSTENIESIESVGENVLPQESLLSMSSVKSNESRKTLDVTEHSEVICTVSSIDKEEMPEGGSLDGGQTAGNFNANEGEKSYVNGNGNLESKNLNSVDAVSALGSTDNALECEDAITTMTKKGVDHCGENIISAVLESGNEKGEGASVEVEVIPDSTMPSEKPTDFPSSCAADSDAKSLQKLSENNSSSPEFRDDGFEKSIQGHDADKVTEVLQSVGSAGEGLKENHELGDAGDALDKNSLPTSSWKHTVSPVTSELPSNIHVAKNVIESLDVAETVSKLKDDIKVIASGVTTEHSISEESMSRHSVSGLVSGDASCDREDAEASEFIVPTEITAKDHERNVVTREISESPTPSVQEALPTSKCLNVTSPDVEQTYLSDDLSTLKPVDIISSAEHTFDGKALTSGECSATSDAPTVQQPVTSPSDVQDFHGTSATVDDNTLINVEDVTSVNANSVQTEVDDKPTKQTDGASAIDVSGSLTSRSDSLEANCGSVVSDALETNSQKLNTPTEEGHPDKSDTFEPPSFMTLVQSGSEREKVTAAAEIETVQNNQQQKSDALQAGWFPSLTNVVNESEGRKKNEEIIAKVTNWSPVKQQHGPLKSLLNEVKSPNTKQVPAANQKVEAEAKDDNAGVTATVGSVLTSETHTTNDQDPKKHVEEWNSPARYPIEIKKEKKKGRPFWVPFVCCSTAHS</sequence>
<organism evidence="3 4">
    <name type="scientific">Perilla frutescens var. hirtella</name>
    <name type="common">Perilla citriodora</name>
    <name type="synonym">Perilla setoyensis</name>
    <dbReference type="NCBI Taxonomy" id="608512"/>
    <lineage>
        <taxon>Eukaryota</taxon>
        <taxon>Viridiplantae</taxon>
        <taxon>Streptophyta</taxon>
        <taxon>Embryophyta</taxon>
        <taxon>Tracheophyta</taxon>
        <taxon>Spermatophyta</taxon>
        <taxon>Magnoliopsida</taxon>
        <taxon>eudicotyledons</taxon>
        <taxon>Gunneridae</taxon>
        <taxon>Pentapetalae</taxon>
        <taxon>asterids</taxon>
        <taxon>lamiids</taxon>
        <taxon>Lamiales</taxon>
        <taxon>Lamiaceae</taxon>
        <taxon>Nepetoideae</taxon>
        <taxon>Elsholtzieae</taxon>
        <taxon>Perilla</taxon>
    </lineage>
</organism>
<feature type="compositionally biased region" description="Basic and acidic residues" evidence="1">
    <location>
        <begin position="64"/>
        <end position="81"/>
    </location>
</feature>
<dbReference type="PROSITE" id="PS00028">
    <property type="entry name" value="ZINC_FINGER_C2H2_1"/>
    <property type="match status" value="1"/>
</dbReference>
<feature type="region of interest" description="Disordered" evidence="1">
    <location>
        <begin position="484"/>
        <end position="570"/>
    </location>
</feature>
<feature type="region of interest" description="Disordered" evidence="1">
    <location>
        <begin position="386"/>
        <end position="411"/>
    </location>
</feature>
<feature type="compositionally biased region" description="Basic and acidic residues" evidence="1">
    <location>
        <begin position="840"/>
        <end position="849"/>
    </location>
</feature>
<feature type="domain" description="C2H2-type" evidence="2">
    <location>
        <begin position="23"/>
        <end position="43"/>
    </location>
</feature>
<dbReference type="InterPro" id="IPR013087">
    <property type="entry name" value="Znf_C2H2_type"/>
</dbReference>
<dbReference type="AlphaFoldDB" id="A0AAD4P0V9"/>
<feature type="region of interest" description="Disordered" evidence="1">
    <location>
        <begin position="782"/>
        <end position="815"/>
    </location>
</feature>
<keyword evidence="4" id="KW-1185">Reference proteome</keyword>
<dbReference type="PANTHER" id="PTHR35746:SF1">
    <property type="entry name" value="PENTATRICOPEPTIDE REPEAT (PPR) SUPERFAMILY PROTEIN"/>
    <property type="match status" value="1"/>
</dbReference>
<dbReference type="EMBL" id="SDAM02001762">
    <property type="protein sequence ID" value="KAH6821937.1"/>
    <property type="molecule type" value="Genomic_DNA"/>
</dbReference>
<feature type="compositionally biased region" description="Polar residues" evidence="1">
    <location>
        <begin position="510"/>
        <end position="520"/>
    </location>
</feature>
<feature type="region of interest" description="Disordered" evidence="1">
    <location>
        <begin position="64"/>
        <end position="120"/>
    </location>
</feature>
<dbReference type="Proteomes" id="UP001190926">
    <property type="component" value="Unassembled WGS sequence"/>
</dbReference>
<proteinExistence type="predicted"/>
<evidence type="ECO:0000256" key="1">
    <source>
        <dbReference type="SAM" id="MobiDB-lite"/>
    </source>
</evidence>
<reference evidence="3 4" key="1">
    <citation type="journal article" date="2021" name="Nat. Commun.">
        <title>Incipient diploidization of the medicinal plant Perilla within 10,000 years.</title>
        <authorList>
            <person name="Zhang Y."/>
            <person name="Shen Q."/>
            <person name="Leng L."/>
            <person name="Zhang D."/>
            <person name="Chen S."/>
            <person name="Shi Y."/>
            <person name="Ning Z."/>
            <person name="Chen S."/>
        </authorList>
    </citation>
    <scope>NUCLEOTIDE SEQUENCE [LARGE SCALE GENOMIC DNA]</scope>
    <source>
        <strain evidence="4">cv. PC099</strain>
    </source>
</reference>
<dbReference type="PANTHER" id="PTHR35746">
    <property type="entry name" value="PENTATRICOPEPTIDE REPEAT (PPR) SUPERFAMILY PROTEIN"/>
    <property type="match status" value="1"/>
</dbReference>
<feature type="region of interest" description="Disordered" evidence="1">
    <location>
        <begin position="738"/>
        <end position="763"/>
    </location>
</feature>
<feature type="region of interest" description="Disordered" evidence="1">
    <location>
        <begin position="830"/>
        <end position="852"/>
    </location>
</feature>
<evidence type="ECO:0000313" key="4">
    <source>
        <dbReference type="Proteomes" id="UP001190926"/>
    </source>
</evidence>
<feature type="compositionally biased region" description="Basic and acidic residues" evidence="1">
    <location>
        <begin position="97"/>
        <end position="106"/>
    </location>
</feature>
<protein>
    <recommendedName>
        <fullName evidence="2">C2H2-type domain-containing protein</fullName>
    </recommendedName>
</protein>
<feature type="compositionally biased region" description="Basic and acidic residues" evidence="1">
    <location>
        <begin position="521"/>
        <end position="540"/>
    </location>
</feature>
<feature type="region of interest" description="Disordered" evidence="1">
    <location>
        <begin position="159"/>
        <end position="187"/>
    </location>
</feature>
<comment type="caution">
    <text evidence="3">The sequence shown here is derived from an EMBL/GenBank/DDBJ whole genome shotgun (WGS) entry which is preliminary data.</text>
</comment>
<gene>
    <name evidence="3" type="ORF">C2S53_016662</name>
</gene>
<evidence type="ECO:0000313" key="3">
    <source>
        <dbReference type="EMBL" id="KAH6821937.1"/>
    </source>
</evidence>